<dbReference type="Pfam" id="PF14016">
    <property type="entry name" value="DUF4232"/>
    <property type="match status" value="1"/>
</dbReference>
<dbReference type="KEGG" id="cart:PA27867_3773"/>
<dbReference type="Proteomes" id="UP000092582">
    <property type="component" value="Chromosome 1"/>
</dbReference>
<dbReference type="OrthoDB" id="5120401at2"/>
<proteinExistence type="predicted"/>
<feature type="compositionally biased region" description="Low complexity" evidence="1">
    <location>
        <begin position="44"/>
        <end position="73"/>
    </location>
</feature>
<evidence type="ECO:0000259" key="2">
    <source>
        <dbReference type="Pfam" id="PF14016"/>
    </source>
</evidence>
<evidence type="ECO:0000313" key="3">
    <source>
        <dbReference type="EMBL" id="ANP74688.1"/>
    </source>
</evidence>
<organism evidence="3 4">
    <name type="scientific">Cryobacterium arcticum</name>
    <dbReference type="NCBI Taxonomy" id="670052"/>
    <lineage>
        <taxon>Bacteria</taxon>
        <taxon>Bacillati</taxon>
        <taxon>Actinomycetota</taxon>
        <taxon>Actinomycetes</taxon>
        <taxon>Micrococcales</taxon>
        <taxon>Microbacteriaceae</taxon>
        <taxon>Cryobacterium</taxon>
    </lineage>
</organism>
<evidence type="ECO:0000313" key="4">
    <source>
        <dbReference type="Proteomes" id="UP000092582"/>
    </source>
</evidence>
<name>A0A1B1BQ69_9MICO</name>
<gene>
    <name evidence="3" type="ORF">PA27867_3773</name>
</gene>
<accession>A0A1B1BQ69</accession>
<keyword evidence="4" id="KW-1185">Reference proteome</keyword>
<reference evidence="3 4" key="1">
    <citation type="submission" date="2016-06" db="EMBL/GenBank/DDBJ databases">
        <title>Genome sequencing of Cryobacterium arcticum PAMC 27867.</title>
        <authorList>
            <person name="Lee J."/>
            <person name="Kim O.-S."/>
        </authorList>
    </citation>
    <scope>NUCLEOTIDE SEQUENCE [LARGE SCALE GENOMIC DNA]</scope>
    <source>
        <strain evidence="3 4">PAMC 27867</strain>
    </source>
</reference>
<feature type="compositionally biased region" description="Pro residues" evidence="1">
    <location>
        <begin position="75"/>
        <end position="97"/>
    </location>
</feature>
<feature type="domain" description="DUF4232" evidence="2">
    <location>
        <begin position="100"/>
        <end position="217"/>
    </location>
</feature>
<sequence length="239" mass="24252" precursor="true">MIHSWQGRPHRSATSRLCGTLLVLAAGTLTLSACGVPLIPTLEPSATPSTRSSATPTATPTTGPSTAPSTGPSSGPGPQPPQTTAPQPPSSPRPPKPAACTTDQLTFGLQSRPFDSGMSSFFWDLSVTNAGTQPCTVNGYPTVLLVSSGQPVGAASGLEPRAQPSLVRLDPGQSAFSLLHLTQAGAHVCPIVPVTELAVTPPNNDQSTRVATPSPIDGCNDATTQLVSTGAFAPTPVAF</sequence>
<feature type="region of interest" description="Disordered" evidence="1">
    <location>
        <begin position="42"/>
        <end position="101"/>
    </location>
</feature>
<dbReference type="RefSeq" id="WP_066598597.1">
    <property type="nucleotide sequence ID" value="NZ_CP016282.1"/>
</dbReference>
<protein>
    <recommendedName>
        <fullName evidence="2">DUF4232 domain-containing protein</fullName>
    </recommendedName>
</protein>
<dbReference type="InterPro" id="IPR025326">
    <property type="entry name" value="DUF4232"/>
</dbReference>
<dbReference type="EMBL" id="CP016282">
    <property type="protein sequence ID" value="ANP74688.1"/>
    <property type="molecule type" value="Genomic_DNA"/>
</dbReference>
<evidence type="ECO:0000256" key="1">
    <source>
        <dbReference type="SAM" id="MobiDB-lite"/>
    </source>
</evidence>
<dbReference type="AlphaFoldDB" id="A0A1B1BQ69"/>